<keyword evidence="1" id="KW-1133">Transmembrane helix</keyword>
<gene>
    <name evidence="2" type="ORF">EX242_06860</name>
</gene>
<protein>
    <submittedName>
        <fullName evidence="2">Uncharacterized protein</fullName>
    </submittedName>
</protein>
<comment type="caution">
    <text evidence="2">The sequence shown here is derived from an EMBL/GenBank/DDBJ whole genome shotgun (WGS) entry which is preliminary data.</text>
</comment>
<dbReference type="AlphaFoldDB" id="A0AAP2JW33"/>
<keyword evidence="1" id="KW-0472">Membrane</keyword>
<evidence type="ECO:0000256" key="1">
    <source>
        <dbReference type="SAM" id="Phobius"/>
    </source>
</evidence>
<sequence>MSIPTAIIICIIISSPFIWTLVRKFYKLKKKSLCSFFKTIFLDELSLHKQPLFWLLIASPVIISVTLWAIISPEYKLEWTAHGYAGLIKYGQLPLTILTLSPILGAFVISAHRSIQTEVQIKTSEKQLVEAQKKNKIDMYISNKNYILKELKLIIVDDYKIKDRNSLYKKAFNNINTYEVIRNNHFHDECKALITKMNEYLHVFIEQEYKTILDEIDQNFPFENYAFFIFSNASKLLKHLNIEPNIFYNDVLFSKNHYIDKIETAYYSQDETPPADISLAILYQMLGDFEFKLLKIIEVVNQTLLVLSDYENSNGVALDEIKIVKNTISNMHQQIGDKLAAENQNPPE</sequence>
<organism evidence="2 3">
    <name type="scientific">Providencia rettgeri</name>
    <dbReference type="NCBI Taxonomy" id="587"/>
    <lineage>
        <taxon>Bacteria</taxon>
        <taxon>Pseudomonadati</taxon>
        <taxon>Pseudomonadota</taxon>
        <taxon>Gammaproteobacteria</taxon>
        <taxon>Enterobacterales</taxon>
        <taxon>Morganellaceae</taxon>
        <taxon>Providencia</taxon>
    </lineage>
</organism>
<feature type="transmembrane region" description="Helical" evidence="1">
    <location>
        <begin position="91"/>
        <end position="112"/>
    </location>
</feature>
<feature type="transmembrane region" description="Helical" evidence="1">
    <location>
        <begin position="52"/>
        <end position="71"/>
    </location>
</feature>
<name>A0AAP2JW33_PRORE</name>
<reference evidence="2" key="1">
    <citation type="submission" date="2019-02" db="EMBL/GenBank/DDBJ databases">
        <title>Genomic characterization of isolates from hospital effluents in KZN, South Africa.</title>
        <authorList>
            <person name="Ntshobeni N."/>
            <person name="Allam M."/>
            <person name="Ismail A."/>
            <person name="Amoako D."/>
            <person name="Essack S."/>
            <person name="Chenia H."/>
        </authorList>
    </citation>
    <scope>NUCLEOTIDE SEQUENCE</scope>
    <source>
        <strain evidence="2">AFE97_S1</strain>
    </source>
</reference>
<dbReference type="EMBL" id="SHDO01000008">
    <property type="protein sequence ID" value="MBX6979979.1"/>
    <property type="molecule type" value="Genomic_DNA"/>
</dbReference>
<dbReference type="Proteomes" id="UP000824410">
    <property type="component" value="Unassembled WGS sequence"/>
</dbReference>
<evidence type="ECO:0000313" key="2">
    <source>
        <dbReference type="EMBL" id="MBX6979979.1"/>
    </source>
</evidence>
<evidence type="ECO:0000313" key="3">
    <source>
        <dbReference type="Proteomes" id="UP000824410"/>
    </source>
</evidence>
<feature type="transmembrane region" description="Helical" evidence="1">
    <location>
        <begin position="6"/>
        <end position="22"/>
    </location>
</feature>
<dbReference type="RefSeq" id="WP_131680184.1">
    <property type="nucleotide sequence ID" value="NZ_SHCZ01000003.1"/>
</dbReference>
<accession>A0AAP2JW33</accession>
<proteinExistence type="predicted"/>
<keyword evidence="1" id="KW-0812">Transmembrane</keyword>